<accession>A0A4D6MY15</accession>
<keyword evidence="2" id="KW-1185">Reference proteome</keyword>
<evidence type="ECO:0000313" key="2">
    <source>
        <dbReference type="Proteomes" id="UP000501690"/>
    </source>
</evidence>
<organism evidence="1 2">
    <name type="scientific">Vigna unguiculata</name>
    <name type="common">Cowpea</name>
    <dbReference type="NCBI Taxonomy" id="3917"/>
    <lineage>
        <taxon>Eukaryota</taxon>
        <taxon>Viridiplantae</taxon>
        <taxon>Streptophyta</taxon>
        <taxon>Embryophyta</taxon>
        <taxon>Tracheophyta</taxon>
        <taxon>Spermatophyta</taxon>
        <taxon>Magnoliopsida</taxon>
        <taxon>eudicotyledons</taxon>
        <taxon>Gunneridae</taxon>
        <taxon>Pentapetalae</taxon>
        <taxon>rosids</taxon>
        <taxon>fabids</taxon>
        <taxon>Fabales</taxon>
        <taxon>Fabaceae</taxon>
        <taxon>Papilionoideae</taxon>
        <taxon>50 kb inversion clade</taxon>
        <taxon>NPAAA clade</taxon>
        <taxon>indigoferoid/millettioid clade</taxon>
        <taxon>Phaseoleae</taxon>
        <taxon>Vigna</taxon>
    </lineage>
</organism>
<dbReference type="EMBL" id="CP039353">
    <property type="protein sequence ID" value="QCE06346.1"/>
    <property type="molecule type" value="Genomic_DNA"/>
</dbReference>
<dbReference type="AlphaFoldDB" id="A0A4D6MY15"/>
<protein>
    <submittedName>
        <fullName evidence="1">Uncharacterized protein</fullName>
    </submittedName>
</protein>
<dbReference type="Proteomes" id="UP000501690">
    <property type="component" value="Linkage Group LG9"/>
</dbReference>
<name>A0A4D6MY15_VIGUN</name>
<reference evidence="1 2" key="1">
    <citation type="submission" date="2019-04" db="EMBL/GenBank/DDBJ databases">
        <title>An improved genome assembly and genetic linkage map for asparagus bean, Vigna unguiculata ssp. sesquipedialis.</title>
        <authorList>
            <person name="Xia Q."/>
            <person name="Zhang R."/>
            <person name="Dong Y."/>
        </authorList>
    </citation>
    <scope>NUCLEOTIDE SEQUENCE [LARGE SCALE GENOMIC DNA]</scope>
    <source>
        <tissue evidence="1">Leaf</tissue>
    </source>
</reference>
<sequence>MGCDILRSFHCESQATIYLVSLEYSGTKARATRKKRKQLYRRWSSSSEKDIVVAVVLLPSAAPNSLLQVIHKWFKFLKAFLVILHVPVRISRSVSIKCETDVDIRLGFYSNECRNPFKKSGKWMSTSISLNFSKYFKETDVDIRFALF</sequence>
<evidence type="ECO:0000313" key="1">
    <source>
        <dbReference type="EMBL" id="QCE06346.1"/>
    </source>
</evidence>
<gene>
    <name evidence="1" type="ORF">DEO72_LG9g1358</name>
</gene>
<proteinExistence type="predicted"/>